<feature type="domain" description="Myb-like" evidence="2">
    <location>
        <begin position="236"/>
        <end position="273"/>
    </location>
</feature>
<dbReference type="GeneID" id="17274786"/>
<evidence type="ECO:0000313" key="3">
    <source>
        <dbReference type="EnsemblProtists" id="EOD29513"/>
    </source>
</evidence>
<dbReference type="SUPFAM" id="SSF46689">
    <property type="entry name" value="Homeodomain-like"/>
    <property type="match status" value="2"/>
</dbReference>
<dbReference type="PROSITE" id="PS50090">
    <property type="entry name" value="MYB_LIKE"/>
    <property type="match status" value="2"/>
</dbReference>
<dbReference type="Proteomes" id="UP000013827">
    <property type="component" value="Unassembled WGS sequence"/>
</dbReference>
<sequence length="414" mass="43967">MQVPPSIVQEGGSASGGSKGRVTWTASASLAPAAVANDGVDLSMEDIRNLVRCSEASDDDEWLPEVLTDSGKRARPSYASEAPWTLEEDLTIEQSALQYQRLGLRCNWGELAEQLPKFRDEQAVRDRWKELQNRACPSAPGAPSNARPPSAASSSASVATALLHLPSTSASSSPSSEARYDESLGLAASAAGVLPERSSADVLRMACAPGAVGPGRVGRAGGAPGAARPGDMHCMWQPEEDELIDRAVSFGMQWKAIEAMLPGKTAEGCCRRWLIAQQRRLASQGVKTRGLSEVVAHLRGCGAMPLDGIPAPAVPTPAPAPMMPRDIVVLPPMPCASFSGSAPPERRPRPAATFRTKTPLGDVSRSRPPVSPRTPWPQSTQRPTLPVVFAQPMMAYKQPAVGYAQPVDSDFTFM</sequence>
<dbReference type="SMART" id="SM00717">
    <property type="entry name" value="SANT"/>
    <property type="match status" value="2"/>
</dbReference>
<organism evidence="3 4">
    <name type="scientific">Emiliania huxleyi (strain CCMP1516)</name>
    <dbReference type="NCBI Taxonomy" id="280463"/>
    <lineage>
        <taxon>Eukaryota</taxon>
        <taxon>Haptista</taxon>
        <taxon>Haptophyta</taxon>
        <taxon>Prymnesiophyceae</taxon>
        <taxon>Isochrysidales</taxon>
        <taxon>Noelaerhabdaceae</taxon>
        <taxon>Emiliania</taxon>
    </lineage>
</organism>
<dbReference type="InterPro" id="IPR001005">
    <property type="entry name" value="SANT/Myb"/>
</dbReference>
<dbReference type="InterPro" id="IPR009057">
    <property type="entry name" value="Homeodomain-like_sf"/>
</dbReference>
<keyword evidence="4" id="KW-1185">Reference proteome</keyword>
<accession>A0A0D3K178</accession>
<dbReference type="KEGG" id="ehx:EMIHUDRAFT_113738"/>
<feature type="compositionally biased region" description="Low complexity" evidence="1">
    <location>
        <begin position="350"/>
        <end position="359"/>
    </location>
</feature>
<reference evidence="3" key="2">
    <citation type="submission" date="2024-10" db="UniProtKB">
        <authorList>
            <consortium name="EnsemblProtists"/>
        </authorList>
    </citation>
    <scope>IDENTIFICATION</scope>
</reference>
<feature type="region of interest" description="Disordered" evidence="1">
    <location>
        <begin position="339"/>
        <end position="382"/>
    </location>
</feature>
<evidence type="ECO:0000313" key="4">
    <source>
        <dbReference type="Proteomes" id="UP000013827"/>
    </source>
</evidence>
<feature type="domain" description="Myb-like" evidence="2">
    <location>
        <begin position="76"/>
        <end position="132"/>
    </location>
</feature>
<dbReference type="HOGENOM" id="CLU_664695_0_0_1"/>
<dbReference type="PaxDb" id="2903-EOD29513"/>
<reference evidence="4" key="1">
    <citation type="journal article" date="2013" name="Nature">
        <title>Pan genome of the phytoplankton Emiliania underpins its global distribution.</title>
        <authorList>
            <person name="Read B.A."/>
            <person name="Kegel J."/>
            <person name="Klute M.J."/>
            <person name="Kuo A."/>
            <person name="Lefebvre S.C."/>
            <person name="Maumus F."/>
            <person name="Mayer C."/>
            <person name="Miller J."/>
            <person name="Monier A."/>
            <person name="Salamov A."/>
            <person name="Young J."/>
            <person name="Aguilar M."/>
            <person name="Claverie J.M."/>
            <person name="Frickenhaus S."/>
            <person name="Gonzalez K."/>
            <person name="Herman E.K."/>
            <person name="Lin Y.C."/>
            <person name="Napier J."/>
            <person name="Ogata H."/>
            <person name="Sarno A.F."/>
            <person name="Shmutz J."/>
            <person name="Schroeder D."/>
            <person name="de Vargas C."/>
            <person name="Verret F."/>
            <person name="von Dassow P."/>
            <person name="Valentin K."/>
            <person name="Van de Peer Y."/>
            <person name="Wheeler G."/>
            <person name="Dacks J.B."/>
            <person name="Delwiche C.F."/>
            <person name="Dyhrman S.T."/>
            <person name="Glockner G."/>
            <person name="John U."/>
            <person name="Richards T."/>
            <person name="Worden A.Z."/>
            <person name="Zhang X."/>
            <person name="Grigoriev I.V."/>
            <person name="Allen A.E."/>
            <person name="Bidle K."/>
            <person name="Borodovsky M."/>
            <person name="Bowler C."/>
            <person name="Brownlee C."/>
            <person name="Cock J.M."/>
            <person name="Elias M."/>
            <person name="Gladyshev V.N."/>
            <person name="Groth M."/>
            <person name="Guda C."/>
            <person name="Hadaegh A."/>
            <person name="Iglesias-Rodriguez M.D."/>
            <person name="Jenkins J."/>
            <person name="Jones B.M."/>
            <person name="Lawson T."/>
            <person name="Leese F."/>
            <person name="Lindquist E."/>
            <person name="Lobanov A."/>
            <person name="Lomsadze A."/>
            <person name="Malik S.B."/>
            <person name="Marsh M.E."/>
            <person name="Mackinder L."/>
            <person name="Mock T."/>
            <person name="Mueller-Roeber B."/>
            <person name="Pagarete A."/>
            <person name="Parker M."/>
            <person name="Probert I."/>
            <person name="Quesneville H."/>
            <person name="Raines C."/>
            <person name="Rensing S.A."/>
            <person name="Riano-Pachon D.M."/>
            <person name="Richier S."/>
            <person name="Rokitta S."/>
            <person name="Shiraiwa Y."/>
            <person name="Soanes D.M."/>
            <person name="van der Giezen M."/>
            <person name="Wahlund T.M."/>
            <person name="Williams B."/>
            <person name="Wilson W."/>
            <person name="Wolfe G."/>
            <person name="Wurch L.L."/>
        </authorList>
    </citation>
    <scope>NUCLEOTIDE SEQUENCE</scope>
</reference>
<feature type="region of interest" description="Disordered" evidence="1">
    <location>
        <begin position="1"/>
        <end position="20"/>
    </location>
</feature>
<evidence type="ECO:0000256" key="1">
    <source>
        <dbReference type="SAM" id="MobiDB-lite"/>
    </source>
</evidence>
<name>A0A0D3K178_EMIH1</name>
<proteinExistence type="predicted"/>
<evidence type="ECO:0000259" key="2">
    <source>
        <dbReference type="PROSITE" id="PS50090"/>
    </source>
</evidence>
<feature type="compositionally biased region" description="Low complexity" evidence="1">
    <location>
        <begin position="137"/>
        <end position="157"/>
    </location>
</feature>
<dbReference type="RefSeq" id="XP_005781942.1">
    <property type="nucleotide sequence ID" value="XM_005781885.1"/>
</dbReference>
<protein>
    <recommendedName>
        <fullName evidence="2">Myb-like domain-containing protein</fullName>
    </recommendedName>
</protein>
<dbReference type="AlphaFoldDB" id="A0A0D3K178"/>
<dbReference type="Pfam" id="PF00249">
    <property type="entry name" value="Myb_DNA-binding"/>
    <property type="match status" value="1"/>
</dbReference>
<dbReference type="EnsemblProtists" id="EOD29513">
    <property type="protein sequence ID" value="EOD29513"/>
    <property type="gene ID" value="EMIHUDRAFT_113738"/>
</dbReference>
<dbReference type="CDD" id="cd00167">
    <property type="entry name" value="SANT"/>
    <property type="match status" value="2"/>
</dbReference>
<dbReference type="Gene3D" id="1.10.10.60">
    <property type="entry name" value="Homeodomain-like"/>
    <property type="match status" value="2"/>
</dbReference>
<feature type="region of interest" description="Disordered" evidence="1">
    <location>
        <begin position="134"/>
        <end position="157"/>
    </location>
</feature>